<accession>A0A0F8Y0R6</accession>
<organism evidence="1">
    <name type="scientific">marine sediment metagenome</name>
    <dbReference type="NCBI Taxonomy" id="412755"/>
    <lineage>
        <taxon>unclassified sequences</taxon>
        <taxon>metagenomes</taxon>
        <taxon>ecological metagenomes</taxon>
    </lineage>
</organism>
<proteinExistence type="predicted"/>
<dbReference type="AlphaFoldDB" id="A0A0F8Y0R6"/>
<name>A0A0F8Y0R6_9ZZZZ</name>
<feature type="non-terminal residue" evidence="1">
    <location>
        <position position="1"/>
    </location>
</feature>
<comment type="caution">
    <text evidence="1">The sequence shown here is derived from an EMBL/GenBank/DDBJ whole genome shotgun (WGS) entry which is preliminary data.</text>
</comment>
<reference evidence="1" key="1">
    <citation type="journal article" date="2015" name="Nature">
        <title>Complex archaea that bridge the gap between prokaryotes and eukaryotes.</title>
        <authorList>
            <person name="Spang A."/>
            <person name="Saw J.H."/>
            <person name="Jorgensen S.L."/>
            <person name="Zaremba-Niedzwiedzka K."/>
            <person name="Martijn J."/>
            <person name="Lind A.E."/>
            <person name="van Eijk R."/>
            <person name="Schleper C."/>
            <person name="Guy L."/>
            <person name="Ettema T.J."/>
        </authorList>
    </citation>
    <scope>NUCLEOTIDE SEQUENCE</scope>
</reference>
<evidence type="ECO:0000313" key="1">
    <source>
        <dbReference type="EMBL" id="KKK47829.1"/>
    </source>
</evidence>
<dbReference type="EMBL" id="LAZR01069374">
    <property type="protein sequence ID" value="KKK47829.1"/>
    <property type="molecule type" value="Genomic_DNA"/>
</dbReference>
<gene>
    <name evidence="1" type="ORF">LCGC14_3151260</name>
</gene>
<sequence>LKVVNDLRAFLQSVIRKTQPMIWSWGGWNAWRWMDVSELREYCGKALLMH</sequence>
<protein>
    <submittedName>
        <fullName evidence="1">Uncharacterized protein</fullName>
    </submittedName>
</protein>